<accession>A0ABP6ZUS8</accession>
<dbReference type="Gene3D" id="3.40.50.880">
    <property type="match status" value="1"/>
</dbReference>
<comment type="similarity">
    <text evidence="1">Belongs to the peptidase S51 family.</text>
</comment>
<evidence type="ECO:0000313" key="6">
    <source>
        <dbReference type="Proteomes" id="UP001501490"/>
    </source>
</evidence>
<proteinExistence type="inferred from homology"/>
<evidence type="ECO:0000256" key="2">
    <source>
        <dbReference type="ARBA" id="ARBA00022670"/>
    </source>
</evidence>
<dbReference type="RefSeq" id="WP_344804438.1">
    <property type="nucleotide sequence ID" value="NZ_BAABAB010000015.1"/>
</dbReference>
<keyword evidence="2" id="KW-0645">Protease</keyword>
<dbReference type="Proteomes" id="UP001501490">
    <property type="component" value="Unassembled WGS sequence"/>
</dbReference>
<dbReference type="Pfam" id="PF03575">
    <property type="entry name" value="Peptidase_S51"/>
    <property type="match status" value="1"/>
</dbReference>
<keyword evidence="6" id="KW-1185">Reference proteome</keyword>
<organism evidence="5 6">
    <name type="scientific">Microlunatus ginsengisoli</name>
    <dbReference type="NCBI Taxonomy" id="363863"/>
    <lineage>
        <taxon>Bacteria</taxon>
        <taxon>Bacillati</taxon>
        <taxon>Actinomycetota</taxon>
        <taxon>Actinomycetes</taxon>
        <taxon>Propionibacteriales</taxon>
        <taxon>Propionibacteriaceae</taxon>
        <taxon>Microlunatus</taxon>
    </lineage>
</organism>
<reference evidence="6" key="1">
    <citation type="journal article" date="2019" name="Int. J. Syst. Evol. Microbiol.">
        <title>The Global Catalogue of Microorganisms (GCM) 10K type strain sequencing project: providing services to taxonomists for standard genome sequencing and annotation.</title>
        <authorList>
            <consortium name="The Broad Institute Genomics Platform"/>
            <consortium name="The Broad Institute Genome Sequencing Center for Infectious Disease"/>
            <person name="Wu L."/>
            <person name="Ma J."/>
        </authorList>
    </citation>
    <scope>NUCLEOTIDE SEQUENCE [LARGE SCALE GENOMIC DNA]</scope>
    <source>
        <strain evidence="6">JCM 16929</strain>
    </source>
</reference>
<evidence type="ECO:0000256" key="3">
    <source>
        <dbReference type="ARBA" id="ARBA00022801"/>
    </source>
</evidence>
<dbReference type="EMBL" id="BAABAB010000015">
    <property type="protein sequence ID" value="GAA3619711.1"/>
    <property type="molecule type" value="Genomic_DNA"/>
</dbReference>
<comment type="caution">
    <text evidence="5">The sequence shown here is derived from an EMBL/GenBank/DDBJ whole genome shotgun (WGS) entry which is preliminary data.</text>
</comment>
<keyword evidence="3" id="KW-0378">Hydrolase</keyword>
<dbReference type="SUPFAM" id="SSF52317">
    <property type="entry name" value="Class I glutamine amidotransferase-like"/>
    <property type="match status" value="1"/>
</dbReference>
<sequence>MSVHLVGGGRTASAAPAVYGPFLAEAAMLARARGRSVPQVAVLTVGDDPDRAEAAAADLAALLELAGRVVTSVVVAAAGERFPADLPDGVDAVVVGGGSTPAYLRAVEPVRDLLRQYVRHAVPYLGYSAGAMIAARRAIAGGWLLGGLPVTAAENGEGLDQLSVEDGLGLVPVSVDVHAAQAGTLTRLICAVRSGLVGRGVAIDEDTVLIMKRDGGAVAGAGQVWSVAGVAGEVDLRVLGPGTTMAPTLG</sequence>
<evidence type="ECO:0008006" key="7">
    <source>
        <dbReference type="Google" id="ProtNLM"/>
    </source>
</evidence>
<evidence type="ECO:0000256" key="4">
    <source>
        <dbReference type="ARBA" id="ARBA00022825"/>
    </source>
</evidence>
<evidence type="ECO:0000256" key="1">
    <source>
        <dbReference type="ARBA" id="ARBA00006534"/>
    </source>
</evidence>
<protein>
    <recommendedName>
        <fullName evidence="7">Cyanophycinase</fullName>
    </recommendedName>
</protein>
<gene>
    <name evidence="5" type="ORF">GCM10022236_22430</name>
</gene>
<name>A0ABP6ZUS8_9ACTN</name>
<dbReference type="InterPro" id="IPR005320">
    <property type="entry name" value="Peptidase_S51"/>
</dbReference>
<dbReference type="InterPro" id="IPR029062">
    <property type="entry name" value="Class_I_gatase-like"/>
</dbReference>
<evidence type="ECO:0000313" key="5">
    <source>
        <dbReference type="EMBL" id="GAA3619711.1"/>
    </source>
</evidence>
<keyword evidence="4" id="KW-0720">Serine protease</keyword>